<evidence type="ECO:0000256" key="2">
    <source>
        <dbReference type="ARBA" id="ARBA00022490"/>
    </source>
</evidence>
<keyword evidence="12" id="KW-1185">Reference proteome</keyword>
<dbReference type="InterPro" id="IPR001412">
    <property type="entry name" value="aa-tRNA-synth_I_CS"/>
</dbReference>
<evidence type="ECO:0000259" key="10">
    <source>
        <dbReference type="Pfam" id="PF19269"/>
    </source>
</evidence>
<evidence type="ECO:0000256" key="5">
    <source>
        <dbReference type="ARBA" id="ARBA00022840"/>
    </source>
</evidence>
<dbReference type="InterPro" id="IPR008925">
    <property type="entry name" value="aa_tRNA-synth_I_cd-bd_sf"/>
</dbReference>
<evidence type="ECO:0000313" key="12">
    <source>
        <dbReference type="Proteomes" id="UP001429580"/>
    </source>
</evidence>
<dbReference type="InterPro" id="IPR045462">
    <property type="entry name" value="aa-tRNA-synth_I_cd-bd"/>
</dbReference>
<dbReference type="HAMAP" id="MF_00022">
    <property type="entry name" value="Glu_tRNA_synth_type1"/>
    <property type="match status" value="1"/>
</dbReference>
<evidence type="ECO:0000313" key="11">
    <source>
        <dbReference type="EMBL" id="NIJ58083.1"/>
    </source>
</evidence>
<protein>
    <recommendedName>
        <fullName evidence="8">Glutamate--tRNA ligase</fullName>
        <ecNumber evidence="8">6.1.1.17</ecNumber>
    </recommendedName>
    <alternativeName>
        <fullName evidence="8">Glutamyl-tRNA synthetase</fullName>
        <shortName evidence="8">GluRS</shortName>
    </alternativeName>
</protein>
<keyword evidence="7 8" id="KW-0030">Aminoacyl-tRNA synthetase</keyword>
<dbReference type="GO" id="GO:0004818">
    <property type="term" value="F:glutamate-tRNA ligase activity"/>
    <property type="evidence" value="ECO:0007669"/>
    <property type="project" value="UniProtKB-EC"/>
</dbReference>
<gene>
    <name evidence="8" type="primary">gltX</name>
    <name evidence="11" type="ORF">FHS82_001925</name>
</gene>
<feature type="domain" description="Aminoacyl-tRNA synthetase class I anticodon-binding" evidence="10">
    <location>
        <begin position="396"/>
        <end position="454"/>
    </location>
</feature>
<evidence type="ECO:0000259" key="9">
    <source>
        <dbReference type="Pfam" id="PF00749"/>
    </source>
</evidence>
<dbReference type="RefSeq" id="WP_166951592.1">
    <property type="nucleotide sequence ID" value="NZ_JAASQI010000004.1"/>
</dbReference>
<dbReference type="Gene3D" id="1.10.10.350">
    <property type="match status" value="1"/>
</dbReference>
<keyword evidence="3 8" id="KW-0436">Ligase</keyword>
<dbReference type="InterPro" id="IPR020058">
    <property type="entry name" value="Glu/Gln-tRNA-synth_Ib_cat-dom"/>
</dbReference>
<evidence type="ECO:0000256" key="3">
    <source>
        <dbReference type="ARBA" id="ARBA00022598"/>
    </source>
</evidence>
<dbReference type="EC" id="6.1.1.17" evidence="8"/>
<dbReference type="Pfam" id="PF00749">
    <property type="entry name" value="tRNA-synt_1c"/>
    <property type="match status" value="1"/>
</dbReference>
<dbReference type="InterPro" id="IPR049940">
    <property type="entry name" value="GluQ/Sye"/>
</dbReference>
<comment type="similarity">
    <text evidence="1 8">Belongs to the class-I aminoacyl-tRNA synthetase family. Glutamate--tRNA ligase type 1 subfamily.</text>
</comment>
<dbReference type="EMBL" id="JAASQI010000004">
    <property type="protein sequence ID" value="NIJ58083.1"/>
    <property type="molecule type" value="Genomic_DNA"/>
</dbReference>
<dbReference type="SUPFAM" id="SSF52374">
    <property type="entry name" value="Nucleotidylyl transferase"/>
    <property type="match status" value="1"/>
</dbReference>
<dbReference type="PANTHER" id="PTHR43311">
    <property type="entry name" value="GLUTAMATE--TRNA LIGASE"/>
    <property type="match status" value="1"/>
</dbReference>
<keyword evidence="5 8" id="KW-0067">ATP-binding</keyword>
<dbReference type="InterPro" id="IPR014729">
    <property type="entry name" value="Rossmann-like_a/b/a_fold"/>
</dbReference>
<dbReference type="InterPro" id="IPR000924">
    <property type="entry name" value="Glu/Gln-tRNA-synth"/>
</dbReference>
<evidence type="ECO:0000256" key="4">
    <source>
        <dbReference type="ARBA" id="ARBA00022741"/>
    </source>
</evidence>
<dbReference type="InterPro" id="IPR020751">
    <property type="entry name" value="aa-tRNA-synth_I_codon-bd_sub2"/>
</dbReference>
<keyword evidence="4 8" id="KW-0547">Nucleotide-binding</keyword>
<dbReference type="Pfam" id="PF19269">
    <property type="entry name" value="Anticodon_2"/>
    <property type="match status" value="1"/>
</dbReference>
<sequence length="458" mass="50924">MTDTGTATAPVVRFAPSPTGFLHIGNARPALLNWLFRLRHNGRFILRLDDTDGLRSTEEYAQALVEDLTWLGILPDAFFRQSERFALYDATVERLIGEGRLYPCYETAEELERRRKLQLARGLPPVYDRAALKLSGADRAALEAQGRRPHWRFLLDHKIVTWDDLGRGTLRVDCASLSDPILRREDGTYLYTLPSVVDDIDMSVTHIIRGEDHITNTAVQIQIFEALDGGRLPVFGHHNLLTTASGEGLSKRLGHLSLRHLREAGMEPMAVASLAVLVGSSEPVRPVGSLEELAQIVDIGHLSHAPARFDEKELAHLNARLLLELPYEAVRERLEALHAGGGEEFWLAVRGNILRLSDAAAWWDVVSKPLVPIVENEVVTRAAARHLPPGPWTKDAWSPFAWQMWTQAIAAETGAKGKALFHPLRLALTGRERGPELASLLPLIGHDRARARLEGRAA</sequence>
<comment type="subunit">
    <text evidence="8">Monomer.</text>
</comment>
<dbReference type="InterPro" id="IPR004527">
    <property type="entry name" value="Glu-tRNA-ligase_bac/mito"/>
</dbReference>
<dbReference type="PRINTS" id="PR00987">
    <property type="entry name" value="TRNASYNTHGLU"/>
</dbReference>
<reference evidence="11 12" key="1">
    <citation type="submission" date="2020-03" db="EMBL/GenBank/DDBJ databases">
        <title>Genomic Encyclopedia of Type Strains, Phase IV (KMG-IV): sequencing the most valuable type-strain genomes for metagenomic binning, comparative biology and taxonomic classification.</title>
        <authorList>
            <person name="Goeker M."/>
        </authorList>
    </citation>
    <scope>NUCLEOTIDE SEQUENCE [LARGE SCALE GENOMIC DNA]</scope>
    <source>
        <strain evidence="11 12">DSM 103870</strain>
    </source>
</reference>
<dbReference type="Proteomes" id="UP001429580">
    <property type="component" value="Unassembled WGS sequence"/>
</dbReference>
<dbReference type="NCBIfam" id="TIGR00464">
    <property type="entry name" value="gltX_bact"/>
    <property type="match status" value="1"/>
</dbReference>
<name>A0ABX0UYQ4_9HYPH</name>
<comment type="function">
    <text evidence="8">Catalyzes the attachment of glutamate to tRNA(Glu) in a two-step reaction: glutamate is first activated by ATP to form Glu-AMP and then transferred to the acceptor end of tRNA(Glu).</text>
</comment>
<dbReference type="PANTHER" id="PTHR43311:SF2">
    <property type="entry name" value="GLUTAMATE--TRNA LIGASE, MITOCHONDRIAL-RELATED"/>
    <property type="match status" value="1"/>
</dbReference>
<evidence type="ECO:0000256" key="8">
    <source>
        <dbReference type="HAMAP-Rule" id="MF_00022"/>
    </source>
</evidence>
<feature type="domain" description="Glutamyl/glutaminyl-tRNA synthetase class Ib catalytic" evidence="9">
    <location>
        <begin position="11"/>
        <end position="315"/>
    </location>
</feature>
<feature type="short sequence motif" description="'KMSKS' region" evidence="8">
    <location>
        <begin position="248"/>
        <end position="252"/>
    </location>
</feature>
<comment type="caution">
    <text evidence="8">Lacks conserved residue(s) required for the propagation of feature annotation.</text>
</comment>
<comment type="caution">
    <text evidence="11">The sequence shown here is derived from an EMBL/GenBank/DDBJ whole genome shotgun (WGS) entry which is preliminary data.</text>
</comment>
<keyword evidence="6 8" id="KW-0648">Protein biosynthesis</keyword>
<organism evidence="11 12">
    <name type="scientific">Pseudochelatococcus lubricantis</name>
    <dbReference type="NCBI Taxonomy" id="1538102"/>
    <lineage>
        <taxon>Bacteria</taxon>
        <taxon>Pseudomonadati</taxon>
        <taxon>Pseudomonadota</taxon>
        <taxon>Alphaproteobacteria</taxon>
        <taxon>Hyphomicrobiales</taxon>
        <taxon>Chelatococcaceae</taxon>
        <taxon>Pseudochelatococcus</taxon>
    </lineage>
</organism>
<comment type="catalytic activity">
    <reaction evidence="8">
        <text>tRNA(Glu) + L-glutamate + ATP = L-glutamyl-tRNA(Glu) + AMP + diphosphate</text>
        <dbReference type="Rhea" id="RHEA:23540"/>
        <dbReference type="Rhea" id="RHEA-COMP:9663"/>
        <dbReference type="Rhea" id="RHEA-COMP:9680"/>
        <dbReference type="ChEBI" id="CHEBI:29985"/>
        <dbReference type="ChEBI" id="CHEBI:30616"/>
        <dbReference type="ChEBI" id="CHEBI:33019"/>
        <dbReference type="ChEBI" id="CHEBI:78442"/>
        <dbReference type="ChEBI" id="CHEBI:78520"/>
        <dbReference type="ChEBI" id="CHEBI:456215"/>
        <dbReference type="EC" id="6.1.1.17"/>
    </reaction>
</comment>
<dbReference type="SUPFAM" id="SSF48163">
    <property type="entry name" value="An anticodon-binding domain of class I aminoacyl-tRNA synthetases"/>
    <property type="match status" value="1"/>
</dbReference>
<dbReference type="Gene3D" id="3.40.50.620">
    <property type="entry name" value="HUPs"/>
    <property type="match status" value="1"/>
</dbReference>
<proteinExistence type="inferred from homology"/>
<feature type="short sequence motif" description="'HIGH' region" evidence="8">
    <location>
        <begin position="16"/>
        <end position="26"/>
    </location>
</feature>
<comment type="subcellular location">
    <subcellularLocation>
        <location evidence="8">Cytoplasm</location>
    </subcellularLocation>
</comment>
<evidence type="ECO:0000256" key="1">
    <source>
        <dbReference type="ARBA" id="ARBA00007894"/>
    </source>
</evidence>
<evidence type="ECO:0000256" key="6">
    <source>
        <dbReference type="ARBA" id="ARBA00022917"/>
    </source>
</evidence>
<evidence type="ECO:0000256" key="7">
    <source>
        <dbReference type="ARBA" id="ARBA00023146"/>
    </source>
</evidence>
<feature type="binding site" evidence="8">
    <location>
        <position position="251"/>
    </location>
    <ligand>
        <name>ATP</name>
        <dbReference type="ChEBI" id="CHEBI:30616"/>
    </ligand>
</feature>
<dbReference type="PROSITE" id="PS00178">
    <property type="entry name" value="AA_TRNA_LIGASE_I"/>
    <property type="match status" value="1"/>
</dbReference>
<accession>A0ABX0UYQ4</accession>
<keyword evidence="2 8" id="KW-0963">Cytoplasm</keyword>